<accession>A0A1F5HAQ1</accession>
<name>A0A1F5HAQ1_9BACT</name>
<protein>
    <submittedName>
        <fullName evidence="1">Uncharacterized protein</fullName>
    </submittedName>
</protein>
<dbReference type="STRING" id="1797737.A2196_00235"/>
<comment type="caution">
    <text evidence="1">The sequence shown here is derived from an EMBL/GenBank/DDBJ whole genome shotgun (WGS) entry which is preliminary data.</text>
</comment>
<dbReference type="AlphaFoldDB" id="A0A1F5HAQ1"/>
<evidence type="ECO:0000313" key="2">
    <source>
        <dbReference type="Proteomes" id="UP000176751"/>
    </source>
</evidence>
<gene>
    <name evidence="1" type="ORF">A2196_00235</name>
</gene>
<evidence type="ECO:0000313" key="1">
    <source>
        <dbReference type="EMBL" id="OGE01125.1"/>
    </source>
</evidence>
<reference evidence="1 2" key="1">
    <citation type="journal article" date="2016" name="Nat. Commun.">
        <title>Thousands of microbial genomes shed light on interconnected biogeochemical processes in an aquifer system.</title>
        <authorList>
            <person name="Anantharaman K."/>
            <person name="Brown C.T."/>
            <person name="Hug L.A."/>
            <person name="Sharon I."/>
            <person name="Castelle C.J."/>
            <person name="Probst A.J."/>
            <person name="Thomas B.C."/>
            <person name="Singh A."/>
            <person name="Wilkins M.J."/>
            <person name="Karaoz U."/>
            <person name="Brodie E.L."/>
            <person name="Williams K.H."/>
            <person name="Hubbard S.S."/>
            <person name="Banfield J.F."/>
        </authorList>
    </citation>
    <scope>NUCLEOTIDE SEQUENCE [LARGE SCALE GENOMIC DNA]</scope>
</reference>
<organism evidence="1 2">
    <name type="scientific">Candidatus Curtissbacteria bacterium RIFOXYA1_FULL_41_14</name>
    <dbReference type="NCBI Taxonomy" id="1797737"/>
    <lineage>
        <taxon>Bacteria</taxon>
        <taxon>Candidatus Curtissiibacteriota</taxon>
    </lineage>
</organism>
<proteinExistence type="predicted"/>
<dbReference type="EMBL" id="MFCA01000029">
    <property type="protein sequence ID" value="OGE01125.1"/>
    <property type="molecule type" value="Genomic_DNA"/>
</dbReference>
<dbReference type="Proteomes" id="UP000176751">
    <property type="component" value="Unassembled WGS sequence"/>
</dbReference>
<sequence length="137" mass="15155">MSRAETRCVDTKESVSKTFELSQTKARVDIVDKAKGTHPIITVNLSTGDTRLIENIQMTVIGHLPETRSVQLEFKQVSADSSHGFGIESVRRDGGRILIGNDVAIALGRITSFGRGVFYMSAPRNIRVHSRERITQS</sequence>